<feature type="transmembrane region" description="Helical" evidence="7">
    <location>
        <begin position="253"/>
        <end position="277"/>
    </location>
</feature>
<dbReference type="Pfam" id="PF02397">
    <property type="entry name" value="Bac_transf"/>
    <property type="match status" value="1"/>
</dbReference>
<reference evidence="9 10" key="1">
    <citation type="submission" date="2016-10" db="EMBL/GenBank/DDBJ databases">
        <authorList>
            <person name="de Groot N.N."/>
        </authorList>
    </citation>
    <scope>NUCLEOTIDE SEQUENCE [LARGE SCALE GENOMIC DNA]</scope>
    <source>
        <strain evidence="9 10">DSM 10317</strain>
    </source>
</reference>
<comment type="similarity">
    <text evidence="2">Belongs to the bacterial sugar transferase family.</text>
</comment>
<keyword evidence="6 7" id="KW-0472">Membrane</keyword>
<keyword evidence="5 7" id="KW-1133">Transmembrane helix</keyword>
<evidence type="ECO:0000313" key="10">
    <source>
        <dbReference type="Proteomes" id="UP000199428"/>
    </source>
</evidence>
<evidence type="ECO:0000313" key="9">
    <source>
        <dbReference type="EMBL" id="SCZ78686.1"/>
    </source>
</evidence>
<gene>
    <name evidence="9" type="ORF">SAMN02910350_01396</name>
</gene>
<feature type="transmembrane region" description="Helical" evidence="7">
    <location>
        <begin position="81"/>
        <end position="103"/>
    </location>
</feature>
<feature type="domain" description="Bacterial sugar transferase" evidence="8">
    <location>
        <begin position="251"/>
        <end position="427"/>
    </location>
</feature>
<evidence type="ECO:0000256" key="1">
    <source>
        <dbReference type="ARBA" id="ARBA00004141"/>
    </source>
</evidence>
<keyword evidence="3 9" id="KW-0808">Transferase</keyword>
<organism evidence="9 10">
    <name type="scientific">Pseudobutyrivibrio xylanivorans</name>
    <dbReference type="NCBI Taxonomy" id="185007"/>
    <lineage>
        <taxon>Bacteria</taxon>
        <taxon>Bacillati</taxon>
        <taxon>Bacillota</taxon>
        <taxon>Clostridia</taxon>
        <taxon>Lachnospirales</taxon>
        <taxon>Lachnospiraceae</taxon>
        <taxon>Pseudobutyrivibrio</taxon>
    </lineage>
</organism>
<dbReference type="AlphaFoldDB" id="A0A1G5RXE8"/>
<dbReference type="RefSeq" id="WP_176757623.1">
    <property type="nucleotide sequence ID" value="NZ_FMWK01000006.1"/>
</dbReference>
<keyword evidence="4 7" id="KW-0812">Transmembrane</keyword>
<comment type="subcellular location">
    <subcellularLocation>
        <location evidence="1">Membrane</location>
        <topology evidence="1">Multi-pass membrane protein</topology>
    </subcellularLocation>
</comment>
<dbReference type="GO" id="GO:0016020">
    <property type="term" value="C:membrane"/>
    <property type="evidence" value="ECO:0007669"/>
    <property type="project" value="UniProtKB-SubCell"/>
</dbReference>
<name>A0A1G5RXE8_PSEXY</name>
<evidence type="ECO:0000259" key="8">
    <source>
        <dbReference type="Pfam" id="PF02397"/>
    </source>
</evidence>
<dbReference type="PANTHER" id="PTHR30576:SF0">
    <property type="entry name" value="UNDECAPRENYL-PHOSPHATE N-ACETYLGALACTOSAMINYL 1-PHOSPHATE TRANSFERASE-RELATED"/>
    <property type="match status" value="1"/>
</dbReference>
<feature type="transmembrane region" description="Helical" evidence="7">
    <location>
        <begin position="109"/>
        <end position="130"/>
    </location>
</feature>
<evidence type="ECO:0000256" key="4">
    <source>
        <dbReference type="ARBA" id="ARBA00022692"/>
    </source>
</evidence>
<dbReference type="InterPro" id="IPR017475">
    <property type="entry name" value="EPS_sugar_tfrase"/>
</dbReference>
<accession>A0A1G5RXE8</accession>
<sequence length="458" mass="52338">MKNNNTIRKIESIIELVVLTLIYYYVWRNFIFDKQYFWPMVGRGKYVLMGVYFILVLVITHLCEGFKYGILKIADVLFSQWIAVTIANLVTYLQLSLMANVLIPAGPLLGLTLIDFVVQGIFVYTFFAIYNKHSEASRLLMVYGNKESVGLKLKMDTREDTYNIKKLISVDEGFDAIFKELENYDGLVISDVSAEQRNDLLKHCYMHNIQTYITPKISDVIIGGGEDIHQFDTPLVRINTTGLTPEQELVKRFFDIVLCVIASVVLSPLMLIIAAAIKLEDHGPVFYKQARVTKDGKVFDILKFRSMVEDAEQRPATDDDDRITKVGHVIRATRVDELPQLFNIIKGDMSIVGPRPERTEHVEKYTEAIPEFEFRSKVKGGLTGFAQIYGKYNTSAYDKIKLDLMYIENYTFLLDVKLVLMTIRILFKKESTEGFDKVVSADEILASLEAEKNKTGDE</sequence>
<proteinExistence type="inferred from homology"/>
<dbReference type="PANTHER" id="PTHR30576">
    <property type="entry name" value="COLANIC BIOSYNTHESIS UDP-GLUCOSE LIPID CARRIER TRANSFERASE"/>
    <property type="match status" value="1"/>
</dbReference>
<dbReference type="GO" id="GO:0016780">
    <property type="term" value="F:phosphotransferase activity, for other substituted phosphate groups"/>
    <property type="evidence" value="ECO:0007669"/>
    <property type="project" value="TreeGrafter"/>
</dbReference>
<protein>
    <submittedName>
        <fullName evidence="9">Exopolysaccharide biosynthesis polyprenyl glycosylphosphotransferase</fullName>
    </submittedName>
</protein>
<evidence type="ECO:0000256" key="2">
    <source>
        <dbReference type="ARBA" id="ARBA00006464"/>
    </source>
</evidence>
<dbReference type="EMBL" id="FMWK01000006">
    <property type="protein sequence ID" value="SCZ78686.1"/>
    <property type="molecule type" value="Genomic_DNA"/>
</dbReference>
<evidence type="ECO:0000256" key="3">
    <source>
        <dbReference type="ARBA" id="ARBA00022679"/>
    </source>
</evidence>
<evidence type="ECO:0000256" key="6">
    <source>
        <dbReference type="ARBA" id="ARBA00023136"/>
    </source>
</evidence>
<dbReference type="Proteomes" id="UP000199428">
    <property type="component" value="Unassembled WGS sequence"/>
</dbReference>
<feature type="transmembrane region" description="Helical" evidence="7">
    <location>
        <begin position="12"/>
        <end position="27"/>
    </location>
</feature>
<evidence type="ECO:0000256" key="7">
    <source>
        <dbReference type="SAM" id="Phobius"/>
    </source>
</evidence>
<feature type="transmembrane region" description="Helical" evidence="7">
    <location>
        <begin position="47"/>
        <end position="69"/>
    </location>
</feature>
<evidence type="ECO:0000256" key="5">
    <source>
        <dbReference type="ARBA" id="ARBA00022989"/>
    </source>
</evidence>
<dbReference type="NCBIfam" id="TIGR03025">
    <property type="entry name" value="EPS_sugtrans"/>
    <property type="match status" value="1"/>
</dbReference>
<dbReference type="InterPro" id="IPR003362">
    <property type="entry name" value="Bact_transf"/>
</dbReference>